<dbReference type="InterPro" id="IPR023393">
    <property type="entry name" value="START-like_dom_sf"/>
</dbReference>
<dbReference type="GO" id="GO:0008289">
    <property type="term" value="F:lipid binding"/>
    <property type="evidence" value="ECO:0007669"/>
    <property type="project" value="InterPro"/>
</dbReference>
<reference evidence="3" key="1">
    <citation type="submission" date="2021-01" db="EMBL/GenBank/DDBJ databases">
        <authorList>
            <person name="Corre E."/>
            <person name="Pelletier E."/>
            <person name="Niang G."/>
            <person name="Scheremetjew M."/>
            <person name="Finn R."/>
            <person name="Kale V."/>
            <person name="Holt S."/>
            <person name="Cochrane G."/>
            <person name="Meng A."/>
            <person name="Brown T."/>
            <person name="Cohen L."/>
        </authorList>
    </citation>
    <scope>NUCLEOTIDE SEQUENCE</scope>
    <source>
        <strain evidence="3">OF101</strain>
    </source>
</reference>
<dbReference type="InterPro" id="IPR002913">
    <property type="entry name" value="START_lipid-bd_dom"/>
</dbReference>
<evidence type="ECO:0000313" key="3">
    <source>
        <dbReference type="EMBL" id="CAD9099529.1"/>
    </source>
</evidence>
<proteinExistence type="predicted"/>
<protein>
    <recommendedName>
        <fullName evidence="2">START domain-containing protein</fullName>
    </recommendedName>
</protein>
<evidence type="ECO:0000259" key="2">
    <source>
        <dbReference type="PROSITE" id="PS50848"/>
    </source>
</evidence>
<dbReference type="InterPro" id="IPR051213">
    <property type="entry name" value="START_lipid_transfer"/>
</dbReference>
<dbReference type="PANTHER" id="PTHR19308">
    <property type="entry name" value="PHOSPHATIDYLCHOLINE TRANSFER PROTEIN"/>
    <property type="match status" value="1"/>
</dbReference>
<evidence type="ECO:0000256" key="1">
    <source>
        <dbReference type="SAM" id="MobiDB-lite"/>
    </source>
</evidence>
<dbReference type="AlphaFoldDB" id="A0A7S1LBV1"/>
<dbReference type="SUPFAM" id="SSF55961">
    <property type="entry name" value="Bet v1-like"/>
    <property type="match status" value="1"/>
</dbReference>
<sequence length="329" mass="35947">MGCTSSQPAVAEVVATREEPPRDEASTTKAAACPDAASVSTAEAGAVVVGEPLDTDAIKLAACEEENVLGQAEDPTPELDEQEQALQRVLEKKFGSLGKPFRPDLTMASLANKGNRRPSSVGIGVLQYVGLHEQQFAALEELDQQPGWTFKKKEQGVNIYTLYDQSEGLVSFKGVADFACKGGIADILQGFFNPPERVKFDEMCMHGEVVEQVTPYYRVVYHQFKAPQAPLGIIKDRDAVLLARFRFNQDGSLLCSVQSTVHKNVPENPNFVRLNFICGGYLIRPQGESLQVTYLGTIDPKGWVPTFVKNIAAWKQPLVLAKYKAAKGV</sequence>
<accession>A0A7S1LBV1</accession>
<organism evidence="3">
    <name type="scientific">Alexandrium catenella</name>
    <name type="common">Red tide dinoflagellate</name>
    <name type="synonym">Gonyaulax catenella</name>
    <dbReference type="NCBI Taxonomy" id="2925"/>
    <lineage>
        <taxon>Eukaryota</taxon>
        <taxon>Sar</taxon>
        <taxon>Alveolata</taxon>
        <taxon>Dinophyceae</taxon>
        <taxon>Gonyaulacales</taxon>
        <taxon>Pyrocystaceae</taxon>
        <taxon>Alexandrium</taxon>
    </lineage>
</organism>
<dbReference type="CDD" id="cd00177">
    <property type="entry name" value="START"/>
    <property type="match status" value="1"/>
</dbReference>
<dbReference type="Gene3D" id="3.30.530.20">
    <property type="match status" value="1"/>
</dbReference>
<feature type="compositionally biased region" description="Basic and acidic residues" evidence="1">
    <location>
        <begin position="15"/>
        <end position="26"/>
    </location>
</feature>
<dbReference type="PANTHER" id="PTHR19308:SF14">
    <property type="entry name" value="START DOMAIN-CONTAINING PROTEIN"/>
    <property type="match status" value="1"/>
</dbReference>
<dbReference type="PROSITE" id="PS50848">
    <property type="entry name" value="START"/>
    <property type="match status" value="1"/>
</dbReference>
<name>A0A7S1LBV1_ALECA</name>
<gene>
    <name evidence="3" type="ORF">ACAT0790_LOCUS6662</name>
</gene>
<dbReference type="EMBL" id="HBGE01011360">
    <property type="protein sequence ID" value="CAD9099529.1"/>
    <property type="molecule type" value="Transcribed_RNA"/>
</dbReference>
<dbReference type="GO" id="GO:0005737">
    <property type="term" value="C:cytoplasm"/>
    <property type="evidence" value="ECO:0007669"/>
    <property type="project" value="UniProtKB-ARBA"/>
</dbReference>
<feature type="region of interest" description="Disordered" evidence="1">
    <location>
        <begin position="1"/>
        <end position="41"/>
    </location>
</feature>
<feature type="domain" description="START" evidence="2">
    <location>
        <begin position="144"/>
        <end position="319"/>
    </location>
</feature>
<dbReference type="Pfam" id="PF01852">
    <property type="entry name" value="START"/>
    <property type="match status" value="1"/>
</dbReference>